<dbReference type="AlphaFoldDB" id="A0A0N5DCJ9"/>
<name>A0A0N5DCJ9_THECL</name>
<gene>
    <name evidence="1" type="ORF">TCLT_LOCUS10900</name>
</gene>
<dbReference type="WBParaSite" id="TCLT_0001092301-mRNA-1">
    <property type="protein sequence ID" value="TCLT_0001092301-mRNA-1"/>
    <property type="gene ID" value="TCLT_0001092301"/>
</dbReference>
<evidence type="ECO:0000313" key="3">
    <source>
        <dbReference type="WBParaSite" id="TCLT_0001092301-mRNA-1"/>
    </source>
</evidence>
<accession>A0A0N5DCJ9</accession>
<keyword evidence="2" id="KW-1185">Reference proteome</keyword>
<reference evidence="1 2" key="2">
    <citation type="submission" date="2018-11" db="EMBL/GenBank/DDBJ databases">
        <authorList>
            <consortium name="Pathogen Informatics"/>
        </authorList>
    </citation>
    <scope>NUCLEOTIDE SEQUENCE [LARGE SCALE GENOMIC DNA]</scope>
</reference>
<protein>
    <submittedName>
        <fullName evidence="3">Transposase</fullName>
    </submittedName>
</protein>
<evidence type="ECO:0000313" key="1">
    <source>
        <dbReference type="EMBL" id="VDN08618.1"/>
    </source>
</evidence>
<reference evidence="3" key="1">
    <citation type="submission" date="2017-02" db="UniProtKB">
        <authorList>
            <consortium name="WormBaseParasite"/>
        </authorList>
    </citation>
    <scope>IDENTIFICATION</scope>
</reference>
<evidence type="ECO:0000313" key="2">
    <source>
        <dbReference type="Proteomes" id="UP000276776"/>
    </source>
</evidence>
<proteinExistence type="predicted"/>
<sequence length="31" mass="3539">MPVFFQVIIFAWLNVPQIHGRSNGLAKIQLT</sequence>
<dbReference type="Proteomes" id="UP000276776">
    <property type="component" value="Unassembled WGS sequence"/>
</dbReference>
<organism evidence="3">
    <name type="scientific">Thelazia callipaeda</name>
    <name type="common">Oriental eyeworm</name>
    <name type="synonym">Parasitic nematode</name>
    <dbReference type="NCBI Taxonomy" id="103827"/>
    <lineage>
        <taxon>Eukaryota</taxon>
        <taxon>Metazoa</taxon>
        <taxon>Ecdysozoa</taxon>
        <taxon>Nematoda</taxon>
        <taxon>Chromadorea</taxon>
        <taxon>Rhabditida</taxon>
        <taxon>Spirurina</taxon>
        <taxon>Spiruromorpha</taxon>
        <taxon>Thelazioidea</taxon>
        <taxon>Thelaziidae</taxon>
        <taxon>Thelazia</taxon>
    </lineage>
</organism>
<dbReference type="EMBL" id="UYYF01005587">
    <property type="protein sequence ID" value="VDN08618.1"/>
    <property type="molecule type" value="Genomic_DNA"/>
</dbReference>